<feature type="region of interest" description="Disordered" evidence="1">
    <location>
        <begin position="25"/>
        <end position="46"/>
    </location>
</feature>
<dbReference type="EMBL" id="JAWIZZ010000047">
    <property type="protein sequence ID" value="KAK5779268.1"/>
    <property type="molecule type" value="Genomic_DNA"/>
</dbReference>
<evidence type="ECO:0000313" key="3">
    <source>
        <dbReference type="Proteomes" id="UP001306508"/>
    </source>
</evidence>
<evidence type="ECO:0000256" key="1">
    <source>
        <dbReference type="SAM" id="MobiDB-lite"/>
    </source>
</evidence>
<protein>
    <submittedName>
        <fullName evidence="2">Uncharacterized protein</fullName>
    </submittedName>
</protein>
<gene>
    <name evidence="2" type="ORF">RI543_003156</name>
</gene>
<comment type="caution">
    <text evidence="2">The sequence shown here is derived from an EMBL/GenBank/DDBJ whole genome shotgun (WGS) entry which is preliminary data.</text>
</comment>
<proteinExistence type="predicted"/>
<sequence length="78" mass="7713">MSKTTSVSASTNSALVSTGVVAASSVSASAHANKTSTKTSTKTSKGDAAGLVANPVSWKYGVAILISTIGSYILGSEF</sequence>
<organism evidence="2 3">
    <name type="scientific">Arxiozyma heterogenica</name>
    <dbReference type="NCBI Taxonomy" id="278026"/>
    <lineage>
        <taxon>Eukaryota</taxon>
        <taxon>Fungi</taxon>
        <taxon>Dikarya</taxon>
        <taxon>Ascomycota</taxon>
        <taxon>Saccharomycotina</taxon>
        <taxon>Saccharomycetes</taxon>
        <taxon>Saccharomycetales</taxon>
        <taxon>Saccharomycetaceae</taxon>
        <taxon>Arxiozyma</taxon>
    </lineage>
</organism>
<dbReference type="Proteomes" id="UP001306508">
    <property type="component" value="Unassembled WGS sequence"/>
</dbReference>
<evidence type="ECO:0000313" key="2">
    <source>
        <dbReference type="EMBL" id="KAK5779268.1"/>
    </source>
</evidence>
<keyword evidence="3" id="KW-1185">Reference proteome</keyword>
<accession>A0AAN7WM25</accession>
<reference evidence="3" key="1">
    <citation type="submission" date="2023-07" db="EMBL/GenBank/DDBJ databases">
        <title>A draft genome of Kazachstania heterogenica Y-27499.</title>
        <authorList>
            <person name="Donic C."/>
            <person name="Kralova J.S."/>
            <person name="Fidel L."/>
            <person name="Ben-Dor S."/>
            <person name="Jung S."/>
        </authorList>
    </citation>
    <scope>NUCLEOTIDE SEQUENCE [LARGE SCALE GENOMIC DNA]</scope>
    <source>
        <strain evidence="3">Y27499</strain>
    </source>
</reference>
<dbReference type="AlphaFoldDB" id="A0AAN7WM25"/>
<name>A0AAN7WM25_9SACH</name>